<dbReference type="Pfam" id="PF10609">
    <property type="entry name" value="ParA"/>
    <property type="match status" value="1"/>
</dbReference>
<protein>
    <submittedName>
        <fullName evidence="3">Putative cytosolic Fe-S cluster assembly factor</fullName>
    </submittedName>
</protein>
<evidence type="ECO:0000256" key="1">
    <source>
        <dbReference type="ARBA" id="ARBA00022741"/>
    </source>
</evidence>
<reference evidence="3 4" key="1">
    <citation type="submission" date="2017-01" db="EMBL/GenBank/DDBJ databases">
        <authorList>
            <person name="Mah S.A."/>
            <person name="Swanson W.J."/>
            <person name="Moy G.W."/>
            <person name="Vacquier V.D."/>
        </authorList>
    </citation>
    <scope>NUCLEOTIDE SEQUENCE [LARGE SCALE GENOMIC DNA]</scope>
    <source>
        <strain evidence="3 4">GSMNP</strain>
    </source>
</reference>
<dbReference type="Gene3D" id="3.40.50.300">
    <property type="entry name" value="P-loop containing nucleotide triphosphate hydrolases"/>
    <property type="match status" value="1"/>
</dbReference>
<accession>A0A1R1WZW9</accession>
<gene>
    <name evidence="3" type="ORF">AYI70_g11883</name>
</gene>
<dbReference type="OrthoDB" id="10484358at2759"/>
<feature type="non-terminal residue" evidence="3">
    <location>
        <position position="1"/>
    </location>
</feature>
<dbReference type="GO" id="GO:0005524">
    <property type="term" value="F:ATP binding"/>
    <property type="evidence" value="ECO:0007669"/>
    <property type="project" value="UniProtKB-KW"/>
</dbReference>
<keyword evidence="4" id="KW-1185">Reference proteome</keyword>
<dbReference type="InterPro" id="IPR033756">
    <property type="entry name" value="YlxH/NBP35"/>
</dbReference>
<dbReference type="InterPro" id="IPR027417">
    <property type="entry name" value="P-loop_NTPase"/>
</dbReference>
<organism evidence="3 4">
    <name type="scientific">Smittium culicis</name>
    <dbReference type="NCBI Taxonomy" id="133412"/>
    <lineage>
        <taxon>Eukaryota</taxon>
        <taxon>Fungi</taxon>
        <taxon>Fungi incertae sedis</taxon>
        <taxon>Zoopagomycota</taxon>
        <taxon>Kickxellomycotina</taxon>
        <taxon>Harpellomycetes</taxon>
        <taxon>Harpellales</taxon>
        <taxon>Legeriomycetaceae</taxon>
        <taxon>Smittium</taxon>
    </lineage>
</organism>
<evidence type="ECO:0000313" key="3">
    <source>
        <dbReference type="EMBL" id="OMJ07919.1"/>
    </source>
</evidence>
<dbReference type="AlphaFoldDB" id="A0A1R1WZW9"/>
<proteinExistence type="predicted"/>
<dbReference type="EMBL" id="LSSN01005935">
    <property type="protein sequence ID" value="OMJ07919.1"/>
    <property type="molecule type" value="Genomic_DNA"/>
</dbReference>
<evidence type="ECO:0000313" key="4">
    <source>
        <dbReference type="Proteomes" id="UP000187283"/>
    </source>
</evidence>
<dbReference type="STRING" id="133412.A0A1R1WZW9"/>
<dbReference type="Proteomes" id="UP000187283">
    <property type="component" value="Unassembled WGS sequence"/>
</dbReference>
<sequence length="212" mass="23684">YVCTHCAECTNIFSSGGGSKLCDKYNVDFLGSIPIDPSLALLLDSCSSTSTAAAIADGNQAAANPAAAAVPNLDRASACWFSGQAEQTVRKFMDRVGRVLTVRRLRLAQVRVAAFEVLHRLVIQPRANEHFKHRLGNVCIDLDHPVNDELVDQRAEQVQIVHLARIRVRHVRYVRVLVPALELQVDLRIYRLPRALLFKRRSVRIPANIDQR</sequence>
<keyword evidence="2" id="KW-0067">ATP-binding</keyword>
<comment type="caution">
    <text evidence="3">The sequence shown here is derived from an EMBL/GenBank/DDBJ whole genome shotgun (WGS) entry which is preliminary data.</text>
</comment>
<evidence type="ECO:0000256" key="2">
    <source>
        <dbReference type="ARBA" id="ARBA00022840"/>
    </source>
</evidence>
<keyword evidence="1" id="KW-0547">Nucleotide-binding</keyword>
<name>A0A1R1WZW9_9FUNG</name>